<sequence>MADFVDLCSSPPSTESAESAVFININTIRDGLDECLSKIESSGTFALFVLPDNPPNPGLYLKNGGTIGLPLSDRDAQAIVAASHAAPFGKGEETLVDTSLMSAEFGESTPYVRNTCHCAAVKALLSEWQNSVAEDKEMLTPCAFLFKHQYTNTSLRFDGLKGNDLQAAIYLRQACEKHGFCLYLTNFERTVEGGCDSCDEDGGWGGCESDFHAIIEEVERTASLKRVVDLEGIEVARDMSYSEDHFTRADPFEEVDPDDEDYSGYTGNEGVSVTHFYHKTVAIFMPKCYQIEFFLGPTSYESRRGMYGLPARDSTTPVIEWIEMLSNNISLKPNNPSAKGDLTQICEIVIRQMTEWQAGPRPESPWDGRPQQPFSNEILMRTLSISVDLDNEPLFKEMVDVCSERFSPAAFQLMAKASLRYNSESVLSKLTDELSFVFKLSKVIERTNAFRIGLEEEAKCTSKPDNAQQDWAKSEIYETLCVTEVSMDTAQDDLVLTDLAKQFTPQEIFDKILPAVKRNLNEFLINLEQQVGRFPLAERPGVHLRAQLNSMKGFTHTTEWTSSPQILVVTKTPAFQENHKDWERRCQVAKTHIQSFGAERLQEILGDQREALTNLHPARPQEAKPLPTPSLVINSSGSGRTLEPITKRKIPSNTQNYFTVSAVTAATCLFSLYAKLLFNRSYPYLYHHKEKALEKLLKLLSNLGNLTRIKFIPLLVFNIARQRLTTDETGVILYILGSVKVLIGKDDPRDYRGAGVKRTIVTTIEYISANVLAEALTSLYNLIKQDAHTLNKTSIQRLQRHVQKLTNAAQISFTERALLRDQNQFLTRMNNEAKVRRSTKPVALGKAKVMSYKDIEEARAKRAAKEAIRTRENVVGSVKVLR</sequence>
<dbReference type="EMBL" id="JAAMPI010000439">
    <property type="protein sequence ID" value="KAF4631480.1"/>
    <property type="molecule type" value="Genomic_DNA"/>
</dbReference>
<name>A0A8H4RM97_9HELO</name>
<accession>A0A8H4RM97</accession>
<dbReference type="AlphaFoldDB" id="A0A8H4RM97"/>
<comment type="caution">
    <text evidence="1">The sequence shown here is derived from an EMBL/GenBank/DDBJ whole genome shotgun (WGS) entry which is preliminary data.</text>
</comment>
<proteinExistence type="predicted"/>
<gene>
    <name evidence="1" type="ORF">G7Y89_g6651</name>
</gene>
<evidence type="ECO:0000313" key="2">
    <source>
        <dbReference type="Proteomes" id="UP000566819"/>
    </source>
</evidence>
<keyword evidence="2" id="KW-1185">Reference proteome</keyword>
<dbReference type="OrthoDB" id="27483at2759"/>
<reference evidence="1 2" key="1">
    <citation type="submission" date="2020-03" db="EMBL/GenBank/DDBJ databases">
        <title>Draft Genome Sequence of Cudoniella acicularis.</title>
        <authorList>
            <person name="Buettner E."/>
            <person name="Kellner H."/>
        </authorList>
    </citation>
    <scope>NUCLEOTIDE SEQUENCE [LARGE SCALE GENOMIC DNA]</scope>
    <source>
        <strain evidence="1 2">DSM 108380</strain>
    </source>
</reference>
<evidence type="ECO:0000313" key="1">
    <source>
        <dbReference type="EMBL" id="KAF4631480.1"/>
    </source>
</evidence>
<dbReference type="Proteomes" id="UP000566819">
    <property type="component" value="Unassembled WGS sequence"/>
</dbReference>
<protein>
    <submittedName>
        <fullName evidence="1">Uncharacterized protein</fullName>
    </submittedName>
</protein>
<organism evidence="1 2">
    <name type="scientific">Cudoniella acicularis</name>
    <dbReference type="NCBI Taxonomy" id="354080"/>
    <lineage>
        <taxon>Eukaryota</taxon>
        <taxon>Fungi</taxon>
        <taxon>Dikarya</taxon>
        <taxon>Ascomycota</taxon>
        <taxon>Pezizomycotina</taxon>
        <taxon>Leotiomycetes</taxon>
        <taxon>Helotiales</taxon>
        <taxon>Tricladiaceae</taxon>
        <taxon>Cudoniella</taxon>
    </lineage>
</organism>